<accession>A0A1Y0AYU0</accession>
<sequence>MEFRLDIHCRDQKLPGEEGRLSVHMARLHMGLKTSREDQRKRYMWLGGKKVLTTRAGKEEERRHAQALSKTYCPQVEFN</sequence>
<gene>
    <name evidence="1" type="ORF">AEK19_MT0880</name>
</gene>
<geneLocation type="mitochondrion" evidence="1"/>
<proteinExistence type="predicted"/>
<dbReference type="AlphaFoldDB" id="A0A1Y0AYU0"/>
<evidence type="ECO:0000313" key="1">
    <source>
        <dbReference type="EMBL" id="ART30323.1"/>
    </source>
</evidence>
<organism evidence="1">
    <name type="scientific">Utricularia reniformis</name>
    <dbReference type="NCBI Taxonomy" id="192314"/>
    <lineage>
        <taxon>Eukaryota</taxon>
        <taxon>Viridiplantae</taxon>
        <taxon>Streptophyta</taxon>
        <taxon>Embryophyta</taxon>
        <taxon>Tracheophyta</taxon>
        <taxon>Spermatophyta</taxon>
        <taxon>Magnoliopsida</taxon>
        <taxon>eudicotyledons</taxon>
        <taxon>Gunneridae</taxon>
        <taxon>Pentapetalae</taxon>
        <taxon>asterids</taxon>
        <taxon>lamiids</taxon>
        <taxon>Lamiales</taxon>
        <taxon>Lentibulariaceae</taxon>
        <taxon>Utricularia</taxon>
    </lineage>
</organism>
<dbReference type="EMBL" id="KY774314">
    <property type="protein sequence ID" value="ART30323.1"/>
    <property type="molecule type" value="Genomic_DNA"/>
</dbReference>
<keyword evidence="1" id="KW-0496">Mitochondrion</keyword>
<reference evidence="1" key="1">
    <citation type="submission" date="2017-03" db="EMBL/GenBank/DDBJ databases">
        <title>The mitochondrial genome of the carnivorous plant Utricularia reniformis (Lentibulariaceae): structure, comparative analysis and evolutionary landmarks.</title>
        <authorList>
            <person name="Silva S.R."/>
            <person name="Alvarenga D.O."/>
            <person name="Michael T.P."/>
            <person name="Miranda V.F.O."/>
            <person name="Varani A.M."/>
        </authorList>
    </citation>
    <scope>NUCLEOTIDE SEQUENCE</scope>
</reference>
<name>A0A1Y0AYU0_9LAMI</name>
<protein>
    <submittedName>
        <fullName evidence="1">Uncharacterized protein</fullName>
    </submittedName>
</protein>